<dbReference type="eggNOG" id="KOG1676">
    <property type="taxonomic scope" value="Eukaryota"/>
</dbReference>
<feature type="domain" description="K Homology" evidence="5">
    <location>
        <begin position="1031"/>
        <end position="1098"/>
    </location>
</feature>
<feature type="compositionally biased region" description="Basic and acidic residues" evidence="4">
    <location>
        <begin position="1180"/>
        <end position="1190"/>
    </location>
</feature>
<keyword evidence="3" id="KW-0175">Coiled coil</keyword>
<dbReference type="OMA" id="FFAEFLM"/>
<dbReference type="CDD" id="cd02393">
    <property type="entry name" value="KH-I_PNPase"/>
    <property type="match status" value="1"/>
</dbReference>
<accession>K0RHL8</accession>
<evidence type="ECO:0000256" key="4">
    <source>
        <dbReference type="SAM" id="MobiDB-lite"/>
    </source>
</evidence>
<keyword evidence="1" id="KW-0677">Repeat</keyword>
<evidence type="ECO:0000259" key="5">
    <source>
        <dbReference type="SMART" id="SM00322"/>
    </source>
</evidence>
<evidence type="ECO:0000313" key="7">
    <source>
        <dbReference type="Proteomes" id="UP000266841"/>
    </source>
</evidence>
<dbReference type="OrthoDB" id="10027144at2759"/>
<evidence type="ECO:0000313" key="6">
    <source>
        <dbReference type="EMBL" id="EJK52715.1"/>
    </source>
</evidence>
<dbReference type="PANTHER" id="PTHR10288">
    <property type="entry name" value="KH DOMAIN CONTAINING RNA BINDING PROTEIN"/>
    <property type="match status" value="1"/>
</dbReference>
<feature type="domain" description="K Homology" evidence="5">
    <location>
        <begin position="196"/>
        <end position="265"/>
    </location>
</feature>
<evidence type="ECO:0000256" key="3">
    <source>
        <dbReference type="SAM" id="Coils"/>
    </source>
</evidence>
<feature type="region of interest" description="Disordered" evidence="4">
    <location>
        <begin position="84"/>
        <end position="121"/>
    </location>
</feature>
<feature type="region of interest" description="Disordered" evidence="4">
    <location>
        <begin position="1180"/>
        <end position="1252"/>
    </location>
</feature>
<feature type="region of interest" description="Disordered" evidence="4">
    <location>
        <begin position="1"/>
        <end position="39"/>
    </location>
</feature>
<dbReference type="SUPFAM" id="SSF54791">
    <property type="entry name" value="Eukaryotic type KH-domain (KH-domain type I)"/>
    <property type="match status" value="8"/>
</dbReference>
<dbReference type="Gene3D" id="3.30.1370.10">
    <property type="entry name" value="K Homology domain, type 1"/>
    <property type="match status" value="7"/>
</dbReference>
<comment type="caution">
    <text evidence="6">The sequence shown here is derived from an EMBL/GenBank/DDBJ whole genome shotgun (WGS) entry which is preliminary data.</text>
</comment>
<gene>
    <name evidence="6" type="ORF">THAOC_27981</name>
</gene>
<feature type="domain" description="K Homology" evidence="5">
    <location>
        <begin position="957"/>
        <end position="1028"/>
    </location>
</feature>
<feature type="domain" description="K Homology" evidence="5">
    <location>
        <begin position="488"/>
        <end position="554"/>
    </location>
</feature>
<proteinExistence type="predicted"/>
<reference evidence="6 7" key="1">
    <citation type="journal article" date="2012" name="Genome Biol.">
        <title>Genome and low-iron response of an oceanic diatom adapted to chronic iron limitation.</title>
        <authorList>
            <person name="Lommer M."/>
            <person name="Specht M."/>
            <person name="Roy A.S."/>
            <person name="Kraemer L."/>
            <person name="Andreson R."/>
            <person name="Gutowska M.A."/>
            <person name="Wolf J."/>
            <person name="Bergner S.V."/>
            <person name="Schilhabel M.B."/>
            <person name="Klostermeier U.C."/>
            <person name="Beiko R.G."/>
            <person name="Rosenstiel P."/>
            <person name="Hippler M."/>
            <person name="Laroche J."/>
        </authorList>
    </citation>
    <scope>NUCLEOTIDE SEQUENCE [LARGE SCALE GENOMIC DNA]</scope>
    <source>
        <strain evidence="6 7">CCMP1005</strain>
    </source>
</reference>
<dbReference type="SMART" id="SM00322">
    <property type="entry name" value="KH"/>
    <property type="match status" value="8"/>
</dbReference>
<dbReference type="GO" id="GO:0003723">
    <property type="term" value="F:RNA binding"/>
    <property type="evidence" value="ECO:0007669"/>
    <property type="project" value="UniProtKB-UniRule"/>
</dbReference>
<dbReference type="Pfam" id="PF00013">
    <property type="entry name" value="KH_1"/>
    <property type="match status" value="6"/>
</dbReference>
<dbReference type="Proteomes" id="UP000266841">
    <property type="component" value="Unassembled WGS sequence"/>
</dbReference>
<name>K0RHL8_THAOC</name>
<evidence type="ECO:0000256" key="2">
    <source>
        <dbReference type="PROSITE-ProRule" id="PRU00117"/>
    </source>
</evidence>
<feature type="domain" description="K Homology" evidence="5">
    <location>
        <begin position="319"/>
        <end position="395"/>
    </location>
</feature>
<dbReference type="CDD" id="cd00105">
    <property type="entry name" value="KH-I"/>
    <property type="match status" value="2"/>
</dbReference>
<feature type="coiled-coil region" evidence="3">
    <location>
        <begin position="153"/>
        <end position="180"/>
    </location>
</feature>
<dbReference type="EMBL" id="AGNL01039347">
    <property type="protein sequence ID" value="EJK52715.1"/>
    <property type="molecule type" value="Genomic_DNA"/>
</dbReference>
<dbReference type="PROSITE" id="PS50084">
    <property type="entry name" value="KH_TYPE_1"/>
    <property type="match status" value="8"/>
</dbReference>
<feature type="domain" description="K Homology" evidence="5">
    <location>
        <begin position="1103"/>
        <end position="1170"/>
    </location>
</feature>
<keyword evidence="2" id="KW-0694">RNA-binding</keyword>
<dbReference type="InterPro" id="IPR004087">
    <property type="entry name" value="KH_dom"/>
</dbReference>
<protein>
    <recommendedName>
        <fullName evidence="5">K Homology domain-containing protein</fullName>
    </recommendedName>
</protein>
<dbReference type="InterPro" id="IPR036612">
    <property type="entry name" value="KH_dom_type_1_sf"/>
</dbReference>
<feature type="compositionally biased region" description="Polar residues" evidence="4">
    <location>
        <begin position="29"/>
        <end position="39"/>
    </location>
</feature>
<evidence type="ECO:0000256" key="1">
    <source>
        <dbReference type="ARBA" id="ARBA00022737"/>
    </source>
</evidence>
<feature type="domain" description="K Homology" evidence="5">
    <location>
        <begin position="691"/>
        <end position="757"/>
    </location>
</feature>
<sequence>MSSPPPSYGLSLGPLAVPDPIMGSASLAGWSQHSATDTDDVSQVTDAFSVEEKQQFDLAKKLGQRLDDLTLERDRTQRQVQVEQQQLNQLNKSQPKRPRDTKSVLQQRAKQLERDRVSRSMPLSQEKSLIRQIDGIKKSLRMHTQADQHQQTIYRKKAEMAKARELLKTLNAQVAKMEKVLSKVDLAEKLNCTPADIVMREIDCPIKLLQYVSGADGSNVRAIERKCSVDISIDKIRAKIRVQGSTSACIEAIQELKHYTCAVDMEITPNSDVFTYLLSRQSAPLNAIKESHPEVIIDVWANISRIKLRGHPTNVDAAKVAFESLAVTSQTRPLSGSREVHLVIGKTGEILRETSEKHMVIMDVTKGSSEKCTLRIIGLSPNVEEAMAEINFKLHANEQVQDHVMVDSLLREELLSNSGAAIKGFQNSVSQVISGDGEVSVAPSVLLQFEKNESPRNSASKSKLVIKASRTNIERAKSLVTKKIAHLETMILVVNIDSEMIPIVIGKGGSTMRELRQEGQGALIETTPENTIKIYSTDEGTRNTIECKIYEIIARNQVGYVEIDKNTIGILLGEPGKGVRETCKELGCDINVSKDDTKVVIRGTVEKIEESSEVIKEFLAKNHVDGMSFDPEDEPVLRMGGKDSILSTVAKEYGVINNLRRERNTLQIRGEADKVKAAIKDVQTFLNGGEGNIVVKFKVPGEALGGVIGKGGSNIAKLETEFDGARIHIAREGHVVSIRGPEENVKKCRSKMLTDIATTRVIDSIDGLSDEKFNELSNSDFMRRTSRFTNASITLSENSIRIRGISGDVRDAKASINEHLTGTYRAFIDLEGSQTERVKNASERDSSHFDRIKATAGAVIEIEAFAVVISGKKSNVKKAKHQLMEWLGFILGNELRSLKIHRALYKPMSNPEQLASMANETGACISLDRDMSCILVRSEDPARSGEALQLLEGMLVETKKRNLLVKFETADTWLLSIIVGKGGATIKKLEQDSNCRFDIIKEEVTVVISGETEDIVQSGKAAVDEIVDQARKECIFTDIPESAMSAFIGKGGSGIKKFSSDNQVKMERINKLHSGTIKITGKEENVATARDAVVAWVMEWEASNEGISVDIDERIIPVVIGKGGETIRRIQKETGCKLDINRQQSTITAREGGSDNARKEAVSKVQTIIDEEMIQIAKRTAEKEQAEKARASVRSKSTENGGSEAPAGTTMKPPVTVSAGVKDRSSEFASKPVGWAPVNDQKKNGKSKKETKHVVNKLTRNRLLSDENISCEKDESGQLVYFYASPLGFSVKLDVQFDEEN</sequence>
<keyword evidence="7" id="KW-1185">Reference proteome</keyword>
<organism evidence="6 7">
    <name type="scientific">Thalassiosira oceanica</name>
    <name type="common">Marine diatom</name>
    <dbReference type="NCBI Taxonomy" id="159749"/>
    <lineage>
        <taxon>Eukaryota</taxon>
        <taxon>Sar</taxon>
        <taxon>Stramenopiles</taxon>
        <taxon>Ochrophyta</taxon>
        <taxon>Bacillariophyta</taxon>
        <taxon>Coscinodiscophyceae</taxon>
        <taxon>Thalassiosirophycidae</taxon>
        <taxon>Thalassiosirales</taxon>
        <taxon>Thalassiosiraceae</taxon>
        <taxon>Thalassiosira</taxon>
    </lineage>
</organism>
<feature type="domain" description="K Homology" evidence="5">
    <location>
        <begin position="555"/>
        <end position="620"/>
    </location>
</feature>
<dbReference type="InterPro" id="IPR004088">
    <property type="entry name" value="KH_dom_type_1"/>
</dbReference>